<accession>A0A537K5Q9</accession>
<name>A0A537K5Q9_9BACT</name>
<proteinExistence type="predicted"/>
<gene>
    <name evidence="1" type="ORF">E6H00_05455</name>
</gene>
<dbReference type="Gene3D" id="3.30.70.1230">
    <property type="entry name" value="Nucleotide cyclase"/>
    <property type="match status" value="1"/>
</dbReference>
<reference evidence="1 2" key="1">
    <citation type="journal article" date="2019" name="Nat. Microbiol.">
        <title>Mediterranean grassland soil C-N compound turnover is dependent on rainfall and depth, and is mediated by genomically divergent microorganisms.</title>
        <authorList>
            <person name="Diamond S."/>
            <person name="Andeer P.F."/>
            <person name="Li Z."/>
            <person name="Crits-Christoph A."/>
            <person name="Burstein D."/>
            <person name="Anantharaman K."/>
            <person name="Lane K.R."/>
            <person name="Thomas B.C."/>
            <person name="Pan C."/>
            <person name="Northen T.R."/>
            <person name="Banfield J.F."/>
        </authorList>
    </citation>
    <scope>NUCLEOTIDE SEQUENCE [LARGE SCALE GENOMIC DNA]</scope>
    <source>
        <strain evidence="1">NP_3</strain>
    </source>
</reference>
<protein>
    <submittedName>
        <fullName evidence="1">Uncharacterized protein</fullName>
    </submittedName>
</protein>
<organism evidence="1 2">
    <name type="scientific">Candidatus Segetimicrobium genomatis</name>
    <dbReference type="NCBI Taxonomy" id="2569760"/>
    <lineage>
        <taxon>Bacteria</taxon>
        <taxon>Bacillati</taxon>
        <taxon>Candidatus Sysuimicrobiota</taxon>
        <taxon>Candidatus Sysuimicrobiia</taxon>
        <taxon>Candidatus Sysuimicrobiales</taxon>
        <taxon>Candidatus Segetimicrobiaceae</taxon>
        <taxon>Candidatus Segetimicrobium</taxon>
    </lineage>
</organism>
<dbReference type="EMBL" id="VBAK01000106">
    <property type="protein sequence ID" value="TMI90876.1"/>
    <property type="molecule type" value="Genomic_DNA"/>
</dbReference>
<sequence>MTSRRHERSPPVLHPLRAFGAGEVLATSTVRDLVSGSGLTFAERGAQALKGVPGEWRLYSVTG</sequence>
<evidence type="ECO:0000313" key="1">
    <source>
        <dbReference type="EMBL" id="TMI90876.1"/>
    </source>
</evidence>
<dbReference type="InterPro" id="IPR029787">
    <property type="entry name" value="Nucleotide_cyclase"/>
</dbReference>
<evidence type="ECO:0000313" key="2">
    <source>
        <dbReference type="Proteomes" id="UP000318509"/>
    </source>
</evidence>
<dbReference type="AlphaFoldDB" id="A0A537K5Q9"/>
<dbReference type="SUPFAM" id="SSF55073">
    <property type="entry name" value="Nucleotide cyclase"/>
    <property type="match status" value="1"/>
</dbReference>
<comment type="caution">
    <text evidence="1">The sequence shown here is derived from an EMBL/GenBank/DDBJ whole genome shotgun (WGS) entry which is preliminary data.</text>
</comment>
<dbReference type="Proteomes" id="UP000318509">
    <property type="component" value="Unassembled WGS sequence"/>
</dbReference>